<dbReference type="EMBL" id="SWKU01000036">
    <property type="protein sequence ID" value="KAF2994987.1"/>
    <property type="molecule type" value="Genomic_DNA"/>
</dbReference>
<dbReference type="AlphaFoldDB" id="A0A9P4T675"/>
<evidence type="ECO:0000256" key="1">
    <source>
        <dbReference type="SAM" id="SignalP"/>
    </source>
</evidence>
<proteinExistence type="predicted"/>
<protein>
    <submittedName>
        <fullName evidence="2">Uncharacterized protein</fullName>
    </submittedName>
</protein>
<dbReference type="Proteomes" id="UP000801428">
    <property type="component" value="Unassembled WGS sequence"/>
</dbReference>
<feature type="signal peptide" evidence="1">
    <location>
        <begin position="1"/>
        <end position="17"/>
    </location>
</feature>
<sequence>MQLQALLLSALAATSSAYRISLYSADSYQGTQRTYTSGGTHNVGFTVKSWIWETSPGDGCCIAFCKGSTNVGRFCGSASRSTSSAGVNKVVTGCGSAVLNC</sequence>
<comment type="caution">
    <text evidence="2">The sequence shown here is derived from an EMBL/GenBank/DDBJ whole genome shotgun (WGS) entry which is preliminary data.</text>
</comment>
<evidence type="ECO:0000313" key="2">
    <source>
        <dbReference type="EMBL" id="KAF2994987.1"/>
    </source>
</evidence>
<evidence type="ECO:0000313" key="3">
    <source>
        <dbReference type="Proteomes" id="UP000801428"/>
    </source>
</evidence>
<dbReference type="OrthoDB" id="3645652at2759"/>
<keyword evidence="1" id="KW-0732">Signal</keyword>
<keyword evidence="3" id="KW-1185">Reference proteome</keyword>
<accession>A0A9P4T675</accession>
<feature type="chain" id="PRO_5040250806" evidence="1">
    <location>
        <begin position="18"/>
        <end position="101"/>
    </location>
</feature>
<organism evidence="2 3">
    <name type="scientific">Curvularia kusanoi</name>
    <name type="common">Cochliobolus kusanoi</name>
    <dbReference type="NCBI Taxonomy" id="90978"/>
    <lineage>
        <taxon>Eukaryota</taxon>
        <taxon>Fungi</taxon>
        <taxon>Dikarya</taxon>
        <taxon>Ascomycota</taxon>
        <taxon>Pezizomycotina</taxon>
        <taxon>Dothideomycetes</taxon>
        <taxon>Pleosporomycetidae</taxon>
        <taxon>Pleosporales</taxon>
        <taxon>Pleosporineae</taxon>
        <taxon>Pleosporaceae</taxon>
        <taxon>Curvularia</taxon>
    </lineage>
</organism>
<name>A0A9P4T675_CURKU</name>
<gene>
    <name evidence="2" type="ORF">E8E13_003959</name>
</gene>
<reference evidence="2" key="1">
    <citation type="submission" date="2019-04" db="EMBL/GenBank/DDBJ databases">
        <title>Sequencing of skin fungus with MAO and IRED activity.</title>
        <authorList>
            <person name="Marsaioli A.J."/>
            <person name="Bonatto J.M.C."/>
            <person name="Reis Junior O."/>
        </authorList>
    </citation>
    <scope>NUCLEOTIDE SEQUENCE</scope>
    <source>
        <strain evidence="2">30M1</strain>
    </source>
</reference>